<evidence type="ECO:0000313" key="2">
    <source>
        <dbReference type="EMBL" id="KFK43714.1"/>
    </source>
</evidence>
<name>A0A087HNL2_ARAAL</name>
<accession>A0A087HNL2</accession>
<sequence length="37" mass="3865">MVLSRDSQVLGSGGDSIWNRGGGSSSISIPSRGRQFL</sequence>
<keyword evidence="3" id="KW-1185">Reference proteome</keyword>
<proteinExistence type="predicted"/>
<organism evidence="2 3">
    <name type="scientific">Arabis alpina</name>
    <name type="common">Alpine rock-cress</name>
    <dbReference type="NCBI Taxonomy" id="50452"/>
    <lineage>
        <taxon>Eukaryota</taxon>
        <taxon>Viridiplantae</taxon>
        <taxon>Streptophyta</taxon>
        <taxon>Embryophyta</taxon>
        <taxon>Tracheophyta</taxon>
        <taxon>Spermatophyta</taxon>
        <taxon>Magnoliopsida</taxon>
        <taxon>eudicotyledons</taxon>
        <taxon>Gunneridae</taxon>
        <taxon>Pentapetalae</taxon>
        <taxon>rosids</taxon>
        <taxon>malvids</taxon>
        <taxon>Brassicales</taxon>
        <taxon>Brassicaceae</taxon>
        <taxon>Arabideae</taxon>
        <taxon>Arabis</taxon>
    </lineage>
</organism>
<gene>
    <name evidence="2" type="ordered locus">AALP_Aa1g163300</name>
</gene>
<evidence type="ECO:0000313" key="3">
    <source>
        <dbReference type="Proteomes" id="UP000029120"/>
    </source>
</evidence>
<feature type="region of interest" description="Disordered" evidence="1">
    <location>
        <begin position="1"/>
        <end position="37"/>
    </location>
</feature>
<reference evidence="3" key="1">
    <citation type="journal article" date="2015" name="Nat. Plants">
        <title>Genome expansion of Arabis alpina linked with retrotransposition and reduced symmetric DNA methylation.</title>
        <authorList>
            <person name="Willing E.M."/>
            <person name="Rawat V."/>
            <person name="Mandakova T."/>
            <person name="Maumus F."/>
            <person name="James G.V."/>
            <person name="Nordstroem K.J."/>
            <person name="Becker C."/>
            <person name="Warthmann N."/>
            <person name="Chica C."/>
            <person name="Szarzynska B."/>
            <person name="Zytnicki M."/>
            <person name="Albani M.C."/>
            <person name="Kiefer C."/>
            <person name="Bergonzi S."/>
            <person name="Castaings L."/>
            <person name="Mateos J.L."/>
            <person name="Berns M.C."/>
            <person name="Bujdoso N."/>
            <person name="Piofczyk T."/>
            <person name="de Lorenzo L."/>
            <person name="Barrero-Sicilia C."/>
            <person name="Mateos I."/>
            <person name="Piednoel M."/>
            <person name="Hagmann J."/>
            <person name="Chen-Min-Tao R."/>
            <person name="Iglesias-Fernandez R."/>
            <person name="Schuster S.C."/>
            <person name="Alonso-Blanco C."/>
            <person name="Roudier F."/>
            <person name="Carbonero P."/>
            <person name="Paz-Ares J."/>
            <person name="Davis S.J."/>
            <person name="Pecinka A."/>
            <person name="Quesneville H."/>
            <person name="Colot V."/>
            <person name="Lysak M.A."/>
            <person name="Weigel D."/>
            <person name="Coupland G."/>
            <person name="Schneeberger K."/>
        </authorList>
    </citation>
    <scope>NUCLEOTIDE SEQUENCE [LARGE SCALE GENOMIC DNA]</scope>
    <source>
        <strain evidence="3">cv. Pajares</strain>
    </source>
</reference>
<protein>
    <submittedName>
        <fullName evidence="2">Uncharacterized protein</fullName>
    </submittedName>
</protein>
<dbReference type="Gramene" id="KFK43714">
    <property type="protein sequence ID" value="KFK43714"/>
    <property type="gene ID" value="AALP_AA1G163300"/>
</dbReference>
<evidence type="ECO:0000256" key="1">
    <source>
        <dbReference type="SAM" id="MobiDB-lite"/>
    </source>
</evidence>
<dbReference type="EMBL" id="CM002869">
    <property type="protein sequence ID" value="KFK43714.1"/>
    <property type="molecule type" value="Genomic_DNA"/>
</dbReference>
<feature type="compositionally biased region" description="Polar residues" evidence="1">
    <location>
        <begin position="1"/>
        <end position="10"/>
    </location>
</feature>
<feature type="compositionally biased region" description="Low complexity" evidence="1">
    <location>
        <begin position="25"/>
        <end position="37"/>
    </location>
</feature>
<dbReference type="Proteomes" id="UP000029120">
    <property type="component" value="Chromosome 1"/>
</dbReference>
<dbReference type="AlphaFoldDB" id="A0A087HNL2"/>